<dbReference type="PANTHER" id="PTHR43639:SF1">
    <property type="entry name" value="SHORT-CHAIN DEHYDROGENASE_REDUCTASE FAMILY PROTEIN"/>
    <property type="match status" value="1"/>
</dbReference>
<dbReference type="EMBL" id="JAGUCO010000001">
    <property type="protein sequence ID" value="MBS2097289.1"/>
    <property type="molecule type" value="Genomic_DNA"/>
</dbReference>
<proteinExistence type="inferred from homology"/>
<dbReference type="Proteomes" id="UP000708576">
    <property type="component" value="Unassembled WGS sequence"/>
</dbReference>
<dbReference type="PRINTS" id="PR00081">
    <property type="entry name" value="GDHRDH"/>
</dbReference>
<dbReference type="InterPro" id="IPR002347">
    <property type="entry name" value="SDR_fam"/>
</dbReference>
<protein>
    <submittedName>
        <fullName evidence="3">SDR family NAD(P)-dependent oxidoreductase</fullName>
    </submittedName>
</protein>
<gene>
    <name evidence="3" type="ORF">KEM10_03300</name>
</gene>
<dbReference type="PANTHER" id="PTHR43639">
    <property type="entry name" value="OXIDOREDUCTASE, SHORT-CHAIN DEHYDROGENASE/REDUCTASE FAMILY (AFU_ORTHOLOGUE AFUA_5G02870)"/>
    <property type="match status" value="1"/>
</dbReference>
<dbReference type="Gene3D" id="3.40.50.720">
    <property type="entry name" value="NAD(P)-binding Rossmann-like Domain"/>
    <property type="match status" value="1"/>
</dbReference>
<name>A0ABS5JQZ3_9BACT</name>
<organism evidence="3 4">
    <name type="scientific">Carboxylicivirga linearis</name>
    <dbReference type="NCBI Taxonomy" id="1628157"/>
    <lineage>
        <taxon>Bacteria</taxon>
        <taxon>Pseudomonadati</taxon>
        <taxon>Bacteroidota</taxon>
        <taxon>Bacteroidia</taxon>
        <taxon>Marinilabiliales</taxon>
        <taxon>Marinilabiliaceae</taxon>
        <taxon>Carboxylicivirga</taxon>
    </lineage>
</organism>
<evidence type="ECO:0000313" key="4">
    <source>
        <dbReference type="Proteomes" id="UP000708576"/>
    </source>
</evidence>
<evidence type="ECO:0000256" key="2">
    <source>
        <dbReference type="ARBA" id="ARBA00023002"/>
    </source>
</evidence>
<comment type="similarity">
    <text evidence="1">Belongs to the short-chain dehydrogenases/reductases (SDR) family.</text>
</comment>
<evidence type="ECO:0000313" key="3">
    <source>
        <dbReference type="EMBL" id="MBS2097289.1"/>
    </source>
</evidence>
<comment type="caution">
    <text evidence="3">The sequence shown here is derived from an EMBL/GenBank/DDBJ whole genome shotgun (WGS) entry which is preliminary data.</text>
</comment>
<dbReference type="InterPro" id="IPR036291">
    <property type="entry name" value="NAD(P)-bd_dom_sf"/>
</dbReference>
<accession>A0ABS5JQZ3</accession>
<keyword evidence="2" id="KW-0560">Oxidoreductase</keyword>
<dbReference type="SUPFAM" id="SSF51735">
    <property type="entry name" value="NAD(P)-binding Rossmann-fold domains"/>
    <property type="match status" value="1"/>
</dbReference>
<evidence type="ECO:0000256" key="1">
    <source>
        <dbReference type="ARBA" id="ARBA00006484"/>
    </source>
</evidence>
<dbReference type="Pfam" id="PF00106">
    <property type="entry name" value="adh_short"/>
    <property type="match status" value="1"/>
</dbReference>
<reference evidence="3 4" key="1">
    <citation type="journal article" date="2015" name="Int. J. Syst. Evol. Microbiol.">
        <title>Carboxylicivirga linearis sp. nov., isolated from a sea cucumber culture pond.</title>
        <authorList>
            <person name="Wang F.Q."/>
            <person name="Zhou Y.X."/>
            <person name="Lin X.Z."/>
            <person name="Chen G.J."/>
            <person name="Du Z.J."/>
        </authorList>
    </citation>
    <scope>NUCLEOTIDE SEQUENCE [LARGE SCALE GENOMIC DNA]</scope>
    <source>
        <strain evidence="3 4">FB218</strain>
    </source>
</reference>
<dbReference type="RefSeq" id="WP_212213456.1">
    <property type="nucleotide sequence ID" value="NZ_JAGUCO010000001.1"/>
</dbReference>
<keyword evidence="4" id="KW-1185">Reference proteome</keyword>
<sequence>MKTALITGGAKRVGKSMVEYLASRGWNVVIHANRSIKDAEELAHLLDGKYPSQSFDAVSFNLSDWKNARKFIDDLLKKHKKIDLLINNASKYSPGKLEKTEELLLEEMTAIHYYSPLLMSKQLVSIVKETIIVNFLDAAIVNNHTEHSAYLLAKKNLTEFTKMAAVEWAPNVRVNAIAPGPVLPVAGKEDAVFEEVVKKTPLQIPVDLSSILKTLDFILDNNNITGQVLFCDSGQHLL</sequence>